<dbReference type="InterPro" id="IPR006083">
    <property type="entry name" value="PRK/URK"/>
</dbReference>
<keyword evidence="4" id="KW-1185">Reference proteome</keyword>
<sequence>MPLISTDSQTNPIEIPSGTRIYDVIMQYPDIFPPNSKNLSPTAATMNNELVSLSDKIQITSHIQLVYPDTVSGSSIYRKSLVFLLQMAWNNICPARQLTISHSIGHAFYFKEVCQNDTIVIESSDLQGEMTTPAPKHNSIDHIEFDMIKKEMQNLIKQNLPILTRKPISSENIIQILTNQAQPESADVVRSKNENRVFTSQCGNYYQLMHTPLVPTTGSLKQYRLLMIEDMIVIVYPSHTNHFEIPEFQHNATIHQLYQENQNWSKVLKVSSLGQLNAINRDERLKSYIQICESRQNQRIGEVCKLILNGRNQFCVDGPITVKDAYKTVKENFNKNSIVIGRQATVQDEIKLVMISGPSSAGKTTFAKKLQYNLTVMGRNPIVLSMDNYFVNRVDTPLGPDGQYDFEHVESLDIPLFNKDLSNLLLGKQIESPIYNFKTGEREQKKLIMSLPYRGCVIIEGIHALNPLLTKSVPIQQKFGIFIQPLTSINVDETCRISTRDYRMIRRIVRDKKYRNCSAERTIELFTNVRKGEERWVFPNQGRADVYFNTALDYELMVLSTYVIPLLHEVNQDSDSYMEARRVIQFLSWVQGINSDYVPKHSILREFIGGSAFNYD</sequence>
<dbReference type="InterPro" id="IPR027417">
    <property type="entry name" value="P-loop_NTPase"/>
</dbReference>
<evidence type="ECO:0000313" key="4">
    <source>
        <dbReference type="Proteomes" id="UP000018208"/>
    </source>
</evidence>
<dbReference type="Pfam" id="PF00485">
    <property type="entry name" value="PRK"/>
    <property type="match status" value="1"/>
</dbReference>
<dbReference type="CDD" id="cd02028">
    <property type="entry name" value="UMPK_like"/>
    <property type="match status" value="1"/>
</dbReference>
<dbReference type="AlphaFoldDB" id="V6LVN2"/>
<organism evidence="2">
    <name type="scientific">Spironucleus salmonicida</name>
    <dbReference type="NCBI Taxonomy" id="348837"/>
    <lineage>
        <taxon>Eukaryota</taxon>
        <taxon>Metamonada</taxon>
        <taxon>Diplomonadida</taxon>
        <taxon>Hexamitidae</taxon>
        <taxon>Hexamitinae</taxon>
        <taxon>Spironucleus</taxon>
    </lineage>
</organism>
<keyword evidence="2" id="KW-0808">Transferase</keyword>
<dbReference type="GO" id="GO:0016301">
    <property type="term" value="F:kinase activity"/>
    <property type="evidence" value="ECO:0007669"/>
    <property type="project" value="UniProtKB-KW"/>
</dbReference>
<dbReference type="EMBL" id="AUWU02000004">
    <property type="protein sequence ID" value="KAH0573760.1"/>
    <property type="molecule type" value="Genomic_DNA"/>
</dbReference>
<reference evidence="3" key="2">
    <citation type="submission" date="2020-12" db="EMBL/GenBank/DDBJ databases">
        <title>New Spironucleus salmonicida genome in near-complete chromosomes.</title>
        <authorList>
            <person name="Xu F."/>
            <person name="Kurt Z."/>
            <person name="Jimenez-Gonzalez A."/>
            <person name="Astvaldsson A."/>
            <person name="Andersson J.O."/>
            <person name="Svard S.G."/>
        </authorList>
    </citation>
    <scope>NUCLEOTIDE SEQUENCE</scope>
    <source>
        <strain evidence="3">ATCC 50377</strain>
    </source>
</reference>
<dbReference type="PANTHER" id="PTHR10285">
    <property type="entry name" value="URIDINE KINASE"/>
    <property type="match status" value="1"/>
</dbReference>
<dbReference type="VEuPathDB" id="GiardiaDB:SS50377_23695"/>
<dbReference type="OrthoDB" id="10257085at2759"/>
<dbReference type="Proteomes" id="UP000018208">
    <property type="component" value="Unassembled WGS sequence"/>
</dbReference>
<proteinExistence type="predicted"/>
<reference evidence="2 3" key="1">
    <citation type="journal article" date="2014" name="PLoS Genet.">
        <title>The Genome of Spironucleus salmonicida Highlights a Fish Pathogen Adapted to Fluctuating Environments.</title>
        <authorList>
            <person name="Xu F."/>
            <person name="Jerlstrom-Hultqvist J."/>
            <person name="Einarsson E."/>
            <person name="Astvaldsson A."/>
            <person name="Svard S.G."/>
            <person name="Andersson J.O."/>
        </authorList>
    </citation>
    <scope>NUCLEOTIDE SEQUENCE</scope>
    <source>
        <strain evidence="3">ATCC 50377</strain>
    </source>
</reference>
<accession>V6LVN2</accession>
<dbReference type="GO" id="GO:0005524">
    <property type="term" value="F:ATP binding"/>
    <property type="evidence" value="ECO:0007669"/>
    <property type="project" value="InterPro"/>
</dbReference>
<dbReference type="SUPFAM" id="SSF55186">
    <property type="entry name" value="ThrRS/AlaRS common domain"/>
    <property type="match status" value="1"/>
</dbReference>
<evidence type="ECO:0000259" key="1">
    <source>
        <dbReference type="Pfam" id="PF00485"/>
    </source>
</evidence>
<gene>
    <name evidence="2" type="ORF">SS50377_11290</name>
    <name evidence="3" type="ORF">SS50377_23695</name>
</gene>
<dbReference type="Gene3D" id="3.30.980.10">
    <property type="entry name" value="Threonyl-trna Synthetase, Chain A, domain 2"/>
    <property type="match status" value="1"/>
</dbReference>
<evidence type="ECO:0000313" key="2">
    <source>
        <dbReference type="EMBL" id="EST48677.1"/>
    </source>
</evidence>
<name>V6LVN2_9EUKA</name>
<feature type="domain" description="Phosphoribulokinase/uridine kinase" evidence="1">
    <location>
        <begin position="353"/>
        <end position="550"/>
    </location>
</feature>
<keyword evidence="2" id="KW-0418">Kinase</keyword>
<dbReference type="EMBL" id="KI545981">
    <property type="protein sequence ID" value="EST48677.1"/>
    <property type="molecule type" value="Genomic_DNA"/>
</dbReference>
<dbReference type="PRINTS" id="PR00988">
    <property type="entry name" value="URIDINKINASE"/>
</dbReference>
<dbReference type="InterPro" id="IPR018163">
    <property type="entry name" value="Thr/Ala-tRNA-synth_IIc_edit"/>
</dbReference>
<dbReference type="SUPFAM" id="SSF52540">
    <property type="entry name" value="P-loop containing nucleoside triphosphate hydrolases"/>
    <property type="match status" value="1"/>
</dbReference>
<evidence type="ECO:0000313" key="3">
    <source>
        <dbReference type="EMBL" id="KAH0573760.1"/>
    </source>
</evidence>
<dbReference type="Gene3D" id="3.40.50.300">
    <property type="entry name" value="P-loop containing nucleotide triphosphate hydrolases"/>
    <property type="match status" value="1"/>
</dbReference>
<protein>
    <submittedName>
        <fullName evidence="2">Uridine kinase</fullName>
    </submittedName>
</protein>